<evidence type="ECO:0000256" key="1">
    <source>
        <dbReference type="ARBA" id="ARBA00022737"/>
    </source>
</evidence>
<keyword evidence="11" id="KW-1185">Reference proteome</keyword>
<dbReference type="EMBL" id="JNBS01000266">
    <property type="protein sequence ID" value="OQS07200.1"/>
    <property type="molecule type" value="Genomic_DNA"/>
</dbReference>
<keyword evidence="2 5" id="KW-0547">Nucleotide-binding</keyword>
<organism evidence="10 11">
    <name type="scientific">Thraustotheca clavata</name>
    <dbReference type="NCBI Taxonomy" id="74557"/>
    <lineage>
        <taxon>Eukaryota</taxon>
        <taxon>Sar</taxon>
        <taxon>Stramenopiles</taxon>
        <taxon>Oomycota</taxon>
        <taxon>Saprolegniomycetes</taxon>
        <taxon>Saprolegniales</taxon>
        <taxon>Achlyaceae</taxon>
        <taxon>Thraustotheca</taxon>
    </lineage>
</organism>
<keyword evidence="1" id="KW-0677">Repeat</keyword>
<feature type="repeat" description="TPR" evidence="8">
    <location>
        <begin position="623"/>
        <end position="656"/>
    </location>
</feature>
<dbReference type="InterPro" id="IPR039226">
    <property type="entry name" value="Ski3/TTC37"/>
</dbReference>
<dbReference type="STRING" id="74557.A0A1W0AB20"/>
<evidence type="ECO:0000256" key="4">
    <source>
        <dbReference type="ARBA" id="ARBA00023134"/>
    </source>
</evidence>
<dbReference type="SUPFAM" id="SSF52540">
    <property type="entry name" value="P-loop containing nucleoside triphosphate hydrolases"/>
    <property type="match status" value="1"/>
</dbReference>
<sequence length="1618" mass="180795">MLKQLVAEAKAKLKDEAYEEAVRASTRALELDGLNFQALLCLGKSNFHLANVQSSIDAYKRAADIQPDAPFAWKGILEVYEKENDHLKMLQPLEKLATILYRNGKFDRCQKMIYDLAIAAKHAKKFQKALESYYPILVKEKSRPQLFIDDNPNDDLPSSVEMWLDVLHLIQESKLVAPFENPESVLYTLVAKVQASANNANVFTDEITVVLDTYVDLALSRLVQRGSTTKNADRQALDAICRDMITWCPVAKRAAEILLLRAEDSDGELSAEERNTCESILRTNDPDNLLLRAIDGLAMYNEKAYAPARETLFSCIEAGPHLIAVRAALAEIAILPGPTYKPQECIDMVHGIQDAVTWRYSNLQTSPSPSIFDETHLNVLKGRALTYLGKWSDAIVVFEGIIEHEPLLVDGAIGLAEVYLQQGLAQPAADALQFICSKDQLVAVYSARGRLLHLQNNLNEARETLEQGNKLPGLSLEKSVLKRRLASVYWDLDGDWRRNKQFCAGLLLEAAKLNPLDAMVFAMLGQWYEEIAHDLVRAEKCFLKALSLDQSCELAGVLLSGLYASHQEHDRNIRLWTDIASPKEGSLAPVWALLRLAQHQLDSNDEGAIASIHKVLRQEPQNAKYWAALGHTYASFGRVMAAQKSYSKSISLGMDRNPSVLCELARIELSVALYDEALDHLRAALEVDNTHIGVRKLLAETLYQHAKFLCGQGLYGRSAENLKEASLLLHGSLKGSNEVALWKLVGDVHCFAFYLAPGDFAAWVDFIEEGTLAYRRVTEQEAAEPKAWYDLGLAYWYEAQARGSVMGLSMGKLALEHSPNYPQTIAPLVKKAFEAFKQCLLLNPLDAMAWNALAVVSQHVAIKQFGFLRAISLENVDCAWANLGMLYVYAGAPSIAQKAFLSLQGVNPNNPAMWTGYGLLELLKKDARLAHDAYSCALQMRLDLDILYGVASTALMVKESMPYEQVNFALKKYIERDPYAAAAHNAQGLVLMKLGLHALASESLALAKTSAGENDALVHTNFVRNLIAAKKFDDALNAWKAIPANAPLRQLLASQIYMGLKKYELALQSLNSVKLSESSMLYVQLAKIQAHYLWKKSLTPEMTATLKQLCDKHPHDTAVASTMSLTALDWASYWNTDNADLSTIVTQVKELTPAWLLASNDNDRATVTAVANVALKNTPEKLPPPTSAALSRHVHALMENFGSWAQPKYSCVRKWYHESPGNPTAWFQMVLYVFKRCAQSNTPSNVALLAKYLDMNIEMDNELLWKYSVLKSGYFAWINNPTAAEEYAKKATGLASSFSQDTQTLYQARSVVFVDQNQALTLYKTHLRTHPTDASTMLVEIANILAALGWSKATIRVWKGLHQLDEKWKFMYIVQRYILSVRTETPKVLSKYMKEIVSMVKDDEEGSIRKELQTMGHLISRFIGRCIGKREIRMLMVGLDAAGKTTILYQLRLGEVVTTISTIGFNVETITHNNITLTVWDVSLSHEYDHDEDAENAAKALHEQDIDGEIISVHIMKPGRRRRDVAEGRYDKVPNAFHTKVSRQYYIMLSNLPPSADRHIIKRFLSRAVSPVRVDLDGRGNAFATLLSSADVDKAIRSLDQEMVNGRRISIREVLITL</sequence>
<dbReference type="OrthoDB" id="421075at2759"/>
<dbReference type="InterPro" id="IPR035979">
    <property type="entry name" value="RBD_domain_sf"/>
</dbReference>
<dbReference type="InterPro" id="IPR012677">
    <property type="entry name" value="Nucleotide-bd_a/b_plait_sf"/>
</dbReference>
<feature type="binding site" evidence="6">
    <location>
        <position position="1462"/>
    </location>
    <ligand>
        <name>Mg(2+)</name>
        <dbReference type="ChEBI" id="CHEBI:18420"/>
    </ligand>
</feature>
<dbReference type="Proteomes" id="UP000243217">
    <property type="component" value="Unassembled WGS sequence"/>
</dbReference>
<dbReference type="SMART" id="SM00360">
    <property type="entry name" value="RRM"/>
    <property type="match status" value="1"/>
</dbReference>
<dbReference type="Gene3D" id="1.25.40.10">
    <property type="entry name" value="Tetratricopeptide repeat domain"/>
    <property type="match status" value="5"/>
</dbReference>
<dbReference type="GO" id="GO:0003924">
    <property type="term" value="F:GTPase activity"/>
    <property type="evidence" value="ECO:0007669"/>
    <property type="project" value="InterPro"/>
</dbReference>
<dbReference type="Gene3D" id="3.30.70.330">
    <property type="match status" value="1"/>
</dbReference>
<dbReference type="GO" id="GO:0006401">
    <property type="term" value="P:RNA catabolic process"/>
    <property type="evidence" value="ECO:0007669"/>
    <property type="project" value="InterPro"/>
</dbReference>
<keyword evidence="4 5" id="KW-0342">GTP-binding</keyword>
<feature type="binding site" evidence="5">
    <location>
        <begin position="1438"/>
        <end position="1445"/>
    </location>
    <ligand>
        <name>GTP</name>
        <dbReference type="ChEBI" id="CHEBI:37565"/>
    </ligand>
</feature>
<name>A0A1W0AB20_9STRA</name>
<dbReference type="Pfam" id="PF13432">
    <property type="entry name" value="TPR_16"/>
    <property type="match status" value="1"/>
</dbReference>
<keyword evidence="7" id="KW-0694">RNA-binding</keyword>
<evidence type="ECO:0000313" key="10">
    <source>
        <dbReference type="EMBL" id="OQS07200.1"/>
    </source>
</evidence>
<feature type="domain" description="RRM" evidence="9">
    <location>
        <begin position="1545"/>
        <end position="1612"/>
    </location>
</feature>
<proteinExistence type="predicted"/>
<dbReference type="GO" id="GO:0055087">
    <property type="term" value="C:Ski complex"/>
    <property type="evidence" value="ECO:0007669"/>
    <property type="project" value="InterPro"/>
</dbReference>
<keyword evidence="6" id="KW-0460">Magnesium</keyword>
<dbReference type="Pfam" id="PF00025">
    <property type="entry name" value="Arf"/>
    <property type="match status" value="1"/>
</dbReference>
<evidence type="ECO:0000256" key="3">
    <source>
        <dbReference type="ARBA" id="ARBA00022803"/>
    </source>
</evidence>
<dbReference type="InterPro" id="IPR006689">
    <property type="entry name" value="Small_GTPase_ARF/SAR"/>
</dbReference>
<dbReference type="SUPFAM" id="SSF54928">
    <property type="entry name" value="RNA-binding domain, RBD"/>
    <property type="match status" value="1"/>
</dbReference>
<evidence type="ECO:0000256" key="8">
    <source>
        <dbReference type="PROSITE-ProRule" id="PRU00339"/>
    </source>
</evidence>
<evidence type="ECO:0000313" key="11">
    <source>
        <dbReference type="Proteomes" id="UP000243217"/>
    </source>
</evidence>
<dbReference type="GO" id="GO:0046872">
    <property type="term" value="F:metal ion binding"/>
    <property type="evidence" value="ECO:0007669"/>
    <property type="project" value="UniProtKB-KW"/>
</dbReference>
<dbReference type="SUPFAM" id="SSF48452">
    <property type="entry name" value="TPR-like"/>
    <property type="match status" value="3"/>
</dbReference>
<dbReference type="GO" id="GO:0005525">
    <property type="term" value="F:GTP binding"/>
    <property type="evidence" value="ECO:0007669"/>
    <property type="project" value="UniProtKB-KW"/>
</dbReference>
<keyword evidence="3 8" id="KW-0802">TPR repeat</keyword>
<dbReference type="InterPro" id="IPR000504">
    <property type="entry name" value="RRM_dom"/>
</dbReference>
<dbReference type="Gene3D" id="3.40.50.300">
    <property type="entry name" value="P-loop containing nucleotide triphosphate hydrolases"/>
    <property type="match status" value="1"/>
</dbReference>
<reference evidence="10 11" key="1">
    <citation type="journal article" date="2014" name="Genome Biol. Evol.">
        <title>The secreted proteins of Achlya hypogyna and Thraustotheca clavata identify the ancestral oomycete secretome and reveal gene acquisitions by horizontal gene transfer.</title>
        <authorList>
            <person name="Misner I."/>
            <person name="Blouin N."/>
            <person name="Leonard G."/>
            <person name="Richards T.A."/>
            <person name="Lane C.E."/>
        </authorList>
    </citation>
    <scope>NUCLEOTIDE SEQUENCE [LARGE SCALE GENOMIC DNA]</scope>
    <source>
        <strain evidence="10 11">ATCC 34112</strain>
    </source>
</reference>
<evidence type="ECO:0000256" key="6">
    <source>
        <dbReference type="PIRSR" id="PIRSR606689-2"/>
    </source>
</evidence>
<dbReference type="InterPro" id="IPR027417">
    <property type="entry name" value="P-loop_NTPase"/>
</dbReference>
<evidence type="ECO:0000259" key="9">
    <source>
        <dbReference type="PROSITE" id="PS50102"/>
    </source>
</evidence>
<keyword evidence="6" id="KW-0479">Metal-binding</keyword>
<evidence type="ECO:0000256" key="5">
    <source>
        <dbReference type="PIRSR" id="PIRSR606689-1"/>
    </source>
</evidence>
<dbReference type="GO" id="GO:0003723">
    <property type="term" value="F:RNA binding"/>
    <property type="evidence" value="ECO:0007669"/>
    <property type="project" value="UniProtKB-UniRule"/>
</dbReference>
<feature type="binding site" evidence="6">
    <location>
        <position position="1445"/>
    </location>
    <ligand>
        <name>Mg(2+)</name>
        <dbReference type="ChEBI" id="CHEBI:18420"/>
    </ligand>
</feature>
<dbReference type="PROSITE" id="PS50005">
    <property type="entry name" value="TPR"/>
    <property type="match status" value="2"/>
</dbReference>
<dbReference type="PANTHER" id="PTHR15704">
    <property type="entry name" value="SUPERKILLER 3 PROTEIN-RELATED"/>
    <property type="match status" value="1"/>
</dbReference>
<evidence type="ECO:0000256" key="2">
    <source>
        <dbReference type="ARBA" id="ARBA00022741"/>
    </source>
</evidence>
<dbReference type="PROSITE" id="PS50102">
    <property type="entry name" value="RRM"/>
    <property type="match status" value="1"/>
</dbReference>
<dbReference type="CDD" id="cd00590">
    <property type="entry name" value="RRM_SF"/>
    <property type="match status" value="1"/>
</dbReference>
<feature type="repeat" description="TPR" evidence="8">
    <location>
        <begin position="36"/>
        <end position="69"/>
    </location>
</feature>
<dbReference type="InterPro" id="IPR011990">
    <property type="entry name" value="TPR-like_helical_dom_sf"/>
</dbReference>
<comment type="caution">
    <text evidence="10">The sequence shown here is derived from an EMBL/GenBank/DDBJ whole genome shotgun (WGS) entry which is preliminary data.</text>
</comment>
<dbReference type="SMART" id="SM00028">
    <property type="entry name" value="TPR"/>
    <property type="match status" value="10"/>
</dbReference>
<protein>
    <recommendedName>
        <fullName evidence="9">RRM domain-containing protein</fullName>
    </recommendedName>
</protein>
<evidence type="ECO:0000256" key="7">
    <source>
        <dbReference type="PROSITE-ProRule" id="PRU00176"/>
    </source>
</evidence>
<dbReference type="SMART" id="SM00177">
    <property type="entry name" value="ARF"/>
    <property type="match status" value="1"/>
</dbReference>
<dbReference type="PANTHER" id="PTHR15704:SF7">
    <property type="entry name" value="SUPERKILLER COMPLEX PROTEIN 3"/>
    <property type="match status" value="1"/>
</dbReference>
<dbReference type="InterPro" id="IPR019734">
    <property type="entry name" value="TPR_rpt"/>
</dbReference>
<accession>A0A1W0AB20</accession>
<gene>
    <name evidence="10" type="ORF">THRCLA_00795</name>
</gene>